<keyword evidence="8" id="KW-1185">Reference proteome</keyword>
<dbReference type="AlphaFoldDB" id="A0A8D0GD42"/>
<dbReference type="InterPro" id="IPR052583">
    <property type="entry name" value="ATP-helicase/E3_Ub-Ligase"/>
</dbReference>
<dbReference type="SMART" id="SM00249">
    <property type="entry name" value="PHD"/>
    <property type="match status" value="1"/>
</dbReference>
<feature type="compositionally biased region" description="Basic and acidic residues" evidence="5">
    <location>
        <begin position="400"/>
        <end position="410"/>
    </location>
</feature>
<dbReference type="GO" id="GO:0061630">
    <property type="term" value="F:ubiquitin protein ligase activity"/>
    <property type="evidence" value="ECO:0007669"/>
    <property type="project" value="TreeGrafter"/>
</dbReference>
<dbReference type="SUPFAM" id="SSF46785">
    <property type="entry name" value="Winged helix' DNA-binding domain"/>
    <property type="match status" value="1"/>
</dbReference>
<dbReference type="InterPro" id="IPR005818">
    <property type="entry name" value="Histone_H1/H5_H15"/>
</dbReference>
<dbReference type="PANTHER" id="PTHR45865:SF1">
    <property type="entry name" value="E3 UBIQUITIN-PROTEIN LIGASE SHPRH"/>
    <property type="match status" value="1"/>
</dbReference>
<dbReference type="GO" id="GO:0006334">
    <property type="term" value="P:nucleosome assembly"/>
    <property type="evidence" value="ECO:0007669"/>
    <property type="project" value="InterPro"/>
</dbReference>
<evidence type="ECO:0000256" key="1">
    <source>
        <dbReference type="ARBA" id="ARBA00022553"/>
    </source>
</evidence>
<reference evidence="7" key="2">
    <citation type="submission" date="2025-09" db="UniProtKB">
        <authorList>
            <consortium name="Ensembl"/>
        </authorList>
    </citation>
    <scope>IDENTIFICATION</scope>
</reference>
<dbReference type="CDD" id="cd15547">
    <property type="entry name" value="PHD_SHPRH"/>
    <property type="match status" value="1"/>
</dbReference>
<dbReference type="Proteomes" id="UP000694392">
    <property type="component" value="Unplaced"/>
</dbReference>
<keyword evidence="2" id="KW-0479">Metal-binding</keyword>
<evidence type="ECO:0000259" key="6">
    <source>
        <dbReference type="PROSITE" id="PS51504"/>
    </source>
</evidence>
<dbReference type="GO" id="GO:0000786">
    <property type="term" value="C:nucleosome"/>
    <property type="evidence" value="ECO:0007669"/>
    <property type="project" value="InterPro"/>
</dbReference>
<dbReference type="GO" id="GO:0006974">
    <property type="term" value="P:DNA damage response"/>
    <property type="evidence" value="ECO:0007669"/>
    <property type="project" value="TreeGrafter"/>
</dbReference>
<dbReference type="OMA" id="SENTCIF"/>
<dbReference type="GO" id="GO:0005634">
    <property type="term" value="C:nucleus"/>
    <property type="evidence" value="ECO:0007669"/>
    <property type="project" value="UniProtKB-ARBA"/>
</dbReference>
<dbReference type="GO" id="GO:0000209">
    <property type="term" value="P:protein polyubiquitination"/>
    <property type="evidence" value="ECO:0007669"/>
    <property type="project" value="TreeGrafter"/>
</dbReference>
<dbReference type="FunFam" id="3.30.40.10:FF:000170">
    <property type="entry name" value="E3 ubiquitin-protein ligase SHPRH isoform X1"/>
    <property type="match status" value="1"/>
</dbReference>
<keyword evidence="3" id="KW-0863">Zinc-finger</keyword>
<evidence type="ECO:0000256" key="4">
    <source>
        <dbReference type="ARBA" id="ARBA00022833"/>
    </source>
</evidence>
<dbReference type="Ensembl" id="ENSSPUT00000007316.1">
    <property type="protein sequence ID" value="ENSSPUP00000006877.1"/>
    <property type="gene ID" value="ENSSPUG00000005301.1"/>
</dbReference>
<dbReference type="GO" id="GO:0003677">
    <property type="term" value="F:DNA binding"/>
    <property type="evidence" value="ECO:0007669"/>
    <property type="project" value="InterPro"/>
</dbReference>
<dbReference type="Gene3D" id="3.30.40.10">
    <property type="entry name" value="Zinc/RING finger domain, C3HC4 (zinc finger)"/>
    <property type="match status" value="1"/>
</dbReference>
<dbReference type="InterPro" id="IPR019786">
    <property type="entry name" value="Zinc_finger_PHD-type_CS"/>
</dbReference>
<dbReference type="Gene3D" id="1.10.10.10">
    <property type="entry name" value="Winged helix-like DNA-binding domain superfamily/Winged helix DNA-binding domain"/>
    <property type="match status" value="1"/>
</dbReference>
<dbReference type="InterPro" id="IPR036390">
    <property type="entry name" value="WH_DNA-bd_sf"/>
</dbReference>
<dbReference type="FunFam" id="1.10.10.10:FF:000242">
    <property type="entry name" value="E3 ubiquitin-protein ligase SHPRH isoform X1"/>
    <property type="match status" value="1"/>
</dbReference>
<dbReference type="SUPFAM" id="SSF52540">
    <property type="entry name" value="P-loop containing nucleoside triphosphate hydrolases"/>
    <property type="match status" value="1"/>
</dbReference>
<accession>A0A8D0GD42</accession>
<dbReference type="PROSITE" id="PS01359">
    <property type="entry name" value="ZF_PHD_1"/>
    <property type="match status" value="1"/>
</dbReference>
<keyword evidence="4" id="KW-0862">Zinc</keyword>
<dbReference type="Pfam" id="PF00176">
    <property type="entry name" value="SNF2-rel_dom"/>
    <property type="match status" value="1"/>
</dbReference>
<dbReference type="Pfam" id="PF00538">
    <property type="entry name" value="Linker_histone"/>
    <property type="match status" value="1"/>
</dbReference>
<reference evidence="7" key="1">
    <citation type="submission" date="2025-08" db="UniProtKB">
        <authorList>
            <consortium name="Ensembl"/>
        </authorList>
    </citation>
    <scope>IDENTIFICATION</scope>
</reference>
<dbReference type="InterPro" id="IPR036388">
    <property type="entry name" value="WH-like_DNA-bd_sf"/>
</dbReference>
<feature type="domain" description="H15" evidence="6">
    <location>
        <begin position="324"/>
        <end position="398"/>
    </location>
</feature>
<keyword evidence="1" id="KW-0597">Phosphoprotein</keyword>
<feature type="region of interest" description="Disordered" evidence="5">
    <location>
        <begin position="400"/>
        <end position="439"/>
    </location>
</feature>
<proteinExistence type="predicted"/>
<dbReference type="GeneTree" id="ENSGT00730000111123"/>
<dbReference type="InterPro" id="IPR000330">
    <property type="entry name" value="SNF2_N"/>
</dbReference>
<name>A0A8D0GD42_SPHPU</name>
<evidence type="ECO:0000256" key="2">
    <source>
        <dbReference type="ARBA" id="ARBA00022723"/>
    </source>
</evidence>
<dbReference type="PANTHER" id="PTHR45865">
    <property type="entry name" value="E3 UBIQUITIN-PROTEIN LIGASE SHPRH FAMILY MEMBER"/>
    <property type="match status" value="1"/>
</dbReference>
<dbReference type="SMART" id="SM00526">
    <property type="entry name" value="H15"/>
    <property type="match status" value="1"/>
</dbReference>
<evidence type="ECO:0000313" key="8">
    <source>
        <dbReference type="Proteomes" id="UP000694392"/>
    </source>
</evidence>
<organism evidence="7 8">
    <name type="scientific">Sphenodon punctatus</name>
    <name type="common">Tuatara</name>
    <name type="synonym">Hatteria punctata</name>
    <dbReference type="NCBI Taxonomy" id="8508"/>
    <lineage>
        <taxon>Eukaryota</taxon>
        <taxon>Metazoa</taxon>
        <taxon>Chordata</taxon>
        <taxon>Craniata</taxon>
        <taxon>Vertebrata</taxon>
        <taxon>Euteleostomi</taxon>
        <taxon>Lepidosauria</taxon>
        <taxon>Sphenodontia</taxon>
        <taxon>Sphenodontidae</taxon>
        <taxon>Sphenodon</taxon>
    </lineage>
</organism>
<dbReference type="InterPro" id="IPR027417">
    <property type="entry name" value="P-loop_NTPase"/>
</dbReference>
<dbReference type="GO" id="GO:0008270">
    <property type="term" value="F:zinc ion binding"/>
    <property type="evidence" value="ECO:0007669"/>
    <property type="project" value="UniProtKB-KW"/>
</dbReference>
<dbReference type="GO" id="GO:0005524">
    <property type="term" value="F:ATP binding"/>
    <property type="evidence" value="ECO:0007669"/>
    <property type="project" value="InterPro"/>
</dbReference>
<protein>
    <recommendedName>
        <fullName evidence="6">H15 domain-containing protein</fullName>
    </recommendedName>
</protein>
<dbReference type="InterPro" id="IPR011011">
    <property type="entry name" value="Znf_FYVE_PHD"/>
</dbReference>
<evidence type="ECO:0000256" key="3">
    <source>
        <dbReference type="ARBA" id="ARBA00022771"/>
    </source>
</evidence>
<sequence>MSSRRKRAPPLRMNEEMKQQLCWNMHEDRRNEVIILDGMDEDQPVPGPKYPKKEFYFDEKSALVESSLSNEMLEDLRWLQKKRVIGLYQRLRKDNSLKVGVYLLEAGLSKPEFFSEGGGRIKKVNQLIQKIMEKFYNFIIPDVLEEDEEESDRELERQNIEELYDYVRHTHQQEIQLLKENVQHSALIPVLRQYQSEAVNWMLQRENFRKAPTNENALHFLWREVITVDRVKIYYNPFSGCIIREYPFAAPQWPGGILADEMGLGKTVEVLALILTHTRQDVKQDVLMLPEGKLVNYFVPPQPTEGNKKKKAKKMEFKAKEKVQYPSLRVMILAAVKEMNARKGASIIAIFKYVSTTYRYDIQRNHRLLKKTLEKLIAEQVVEQVKGHGLAGSFKVGKNYKEQKTSDRTKKQVNRKKLLTDKETKESEDKESSSENAIKTLSLDITAEEHDYCATSKDNREPETGHKRCKKEENLHNKVADLKSTVLQDNILISSNATGPVTDVLKNTGDAQHTSSLFPFNTSDYRFECICGELGLIDYKARVQCLKCHLWQHAECVNYKEENLKVKPFYCPHCLVAMKPVSTGATLIISPSSICHQWVDEINRHVRSSSLRVLVRVIHVLEKNVTGGKLL</sequence>
<evidence type="ECO:0000313" key="7">
    <source>
        <dbReference type="Ensembl" id="ENSSPUP00000006877.1"/>
    </source>
</evidence>
<dbReference type="InterPro" id="IPR013083">
    <property type="entry name" value="Znf_RING/FYVE/PHD"/>
</dbReference>
<evidence type="ECO:0000256" key="5">
    <source>
        <dbReference type="SAM" id="MobiDB-lite"/>
    </source>
</evidence>
<feature type="compositionally biased region" description="Basic and acidic residues" evidence="5">
    <location>
        <begin position="418"/>
        <end position="433"/>
    </location>
</feature>
<dbReference type="InterPro" id="IPR001965">
    <property type="entry name" value="Znf_PHD"/>
</dbReference>
<dbReference type="CDD" id="cd00073">
    <property type="entry name" value="H15"/>
    <property type="match status" value="1"/>
</dbReference>
<dbReference type="SUPFAM" id="SSF57903">
    <property type="entry name" value="FYVE/PHD zinc finger"/>
    <property type="match status" value="1"/>
</dbReference>
<dbReference type="PROSITE" id="PS51504">
    <property type="entry name" value="H15"/>
    <property type="match status" value="1"/>
</dbReference>